<evidence type="ECO:0000313" key="3">
    <source>
        <dbReference type="EMBL" id="GFE81573.1"/>
    </source>
</evidence>
<dbReference type="InterPro" id="IPR019734">
    <property type="entry name" value="TPR_rpt"/>
</dbReference>
<dbReference type="EMBL" id="BLJN01000003">
    <property type="protein sequence ID" value="GFE81573.1"/>
    <property type="molecule type" value="Genomic_DNA"/>
</dbReference>
<evidence type="ECO:0000256" key="2">
    <source>
        <dbReference type="SAM" id="SignalP"/>
    </source>
</evidence>
<dbReference type="RefSeq" id="WP_161813203.1">
    <property type="nucleotide sequence ID" value="NZ_BLJN01000003.1"/>
</dbReference>
<dbReference type="PROSITE" id="PS50293">
    <property type="entry name" value="TPR_REGION"/>
    <property type="match status" value="1"/>
</dbReference>
<comment type="caution">
    <text evidence="3">The sequence shown here is derived from an EMBL/GenBank/DDBJ whole genome shotgun (WGS) entry which is preliminary data.</text>
</comment>
<feature type="signal peptide" evidence="2">
    <location>
        <begin position="1"/>
        <end position="25"/>
    </location>
</feature>
<dbReference type="InterPro" id="IPR011990">
    <property type="entry name" value="TPR-like_helical_dom_sf"/>
</dbReference>
<keyword evidence="4" id="KW-1185">Reference proteome</keyword>
<keyword evidence="1" id="KW-0802">TPR repeat</keyword>
<sequence length="222" mass="24556">MSGMQFHRPLAALLWIIATAAPVYADGPGAYRPPPRSAPPPAISEQSAIDAYNVGYAAIQRADHSQALAEASSDVKEKAEAERAARDSYKESLGHFEEAVRLDASMHEAYTYLGYANRKLGNHDKALAAYQQALQIFPDYPHAIEYQGQAFLGLNRLDEARFNYLRLYALNKGQAAKLLKAMREWVAAHQNDSIEGVDVSGFGEWVAQRSEITRDDVPSSSW</sequence>
<dbReference type="SUPFAM" id="SSF48452">
    <property type="entry name" value="TPR-like"/>
    <property type="match status" value="1"/>
</dbReference>
<name>A0A829YF67_9GAMM</name>
<dbReference type="Pfam" id="PF00515">
    <property type="entry name" value="TPR_1"/>
    <property type="match status" value="1"/>
</dbReference>
<evidence type="ECO:0000313" key="4">
    <source>
        <dbReference type="Proteomes" id="UP000445000"/>
    </source>
</evidence>
<accession>A0A829YF67</accession>
<feature type="chain" id="PRO_5032736434" description="Tetratricopeptide repeat protein" evidence="2">
    <location>
        <begin position="26"/>
        <end position="222"/>
    </location>
</feature>
<proteinExistence type="predicted"/>
<feature type="repeat" description="TPR" evidence="1">
    <location>
        <begin position="107"/>
        <end position="140"/>
    </location>
</feature>
<dbReference type="AlphaFoldDB" id="A0A829YF67"/>
<dbReference type="Proteomes" id="UP000445000">
    <property type="component" value="Unassembled WGS sequence"/>
</dbReference>
<organism evidence="3 4">
    <name type="scientific">Steroidobacter agaridevorans</name>
    <dbReference type="NCBI Taxonomy" id="2695856"/>
    <lineage>
        <taxon>Bacteria</taxon>
        <taxon>Pseudomonadati</taxon>
        <taxon>Pseudomonadota</taxon>
        <taxon>Gammaproteobacteria</taxon>
        <taxon>Steroidobacterales</taxon>
        <taxon>Steroidobacteraceae</taxon>
        <taxon>Steroidobacter</taxon>
    </lineage>
</organism>
<evidence type="ECO:0008006" key="5">
    <source>
        <dbReference type="Google" id="ProtNLM"/>
    </source>
</evidence>
<reference evidence="4" key="1">
    <citation type="submission" date="2020-01" db="EMBL/GenBank/DDBJ databases">
        <title>'Steroidobacter agaridevorans' sp. nov., agar-degrading bacteria isolated from rhizosphere soils.</title>
        <authorList>
            <person name="Ikenaga M."/>
            <person name="Kataoka M."/>
            <person name="Murouchi A."/>
            <person name="Katsuragi S."/>
            <person name="Sakai M."/>
        </authorList>
    </citation>
    <scope>NUCLEOTIDE SEQUENCE [LARGE SCALE GENOMIC DNA]</scope>
    <source>
        <strain evidence="4">YU21-B</strain>
    </source>
</reference>
<dbReference type="Gene3D" id="1.25.40.10">
    <property type="entry name" value="Tetratricopeptide repeat domain"/>
    <property type="match status" value="1"/>
</dbReference>
<gene>
    <name evidence="3" type="ORF">GCM10011487_35730</name>
</gene>
<keyword evidence="2" id="KW-0732">Signal</keyword>
<dbReference type="SMART" id="SM00028">
    <property type="entry name" value="TPR"/>
    <property type="match status" value="2"/>
</dbReference>
<protein>
    <recommendedName>
        <fullName evidence="5">Tetratricopeptide repeat protein</fullName>
    </recommendedName>
</protein>
<evidence type="ECO:0000256" key="1">
    <source>
        <dbReference type="PROSITE-ProRule" id="PRU00339"/>
    </source>
</evidence>
<dbReference type="PROSITE" id="PS50005">
    <property type="entry name" value="TPR"/>
    <property type="match status" value="1"/>
</dbReference>